<protein>
    <submittedName>
        <fullName evidence="2">Phage baseplate assembly protein V</fullName>
    </submittedName>
</protein>
<feature type="domain" description="Gp5/Type VI secretion system Vgr protein OB-fold" evidence="1">
    <location>
        <begin position="16"/>
        <end position="90"/>
    </location>
</feature>
<dbReference type="Gene3D" id="2.40.50.230">
    <property type="entry name" value="Gp5 N-terminal domain"/>
    <property type="match status" value="1"/>
</dbReference>
<name>A0ABW0SJJ9_9GAMM</name>
<evidence type="ECO:0000259" key="1">
    <source>
        <dbReference type="Pfam" id="PF04717"/>
    </source>
</evidence>
<evidence type="ECO:0000313" key="2">
    <source>
        <dbReference type="EMBL" id="MFC5569084.1"/>
    </source>
</evidence>
<dbReference type="EMBL" id="JBHSNM010000001">
    <property type="protein sequence ID" value="MFC5569084.1"/>
    <property type="molecule type" value="Genomic_DNA"/>
</dbReference>
<dbReference type="RefSeq" id="WP_386752941.1">
    <property type="nucleotide sequence ID" value="NZ_JBHSNM010000001.1"/>
</dbReference>
<dbReference type="InterPro" id="IPR037026">
    <property type="entry name" value="Vgr_OB-fold_dom_sf"/>
</dbReference>
<dbReference type="InterPro" id="IPR006531">
    <property type="entry name" value="Gp5/Vgr_OB"/>
</dbReference>
<dbReference type="Proteomes" id="UP001596036">
    <property type="component" value="Unassembled WGS sequence"/>
</dbReference>
<accession>A0ABW0SJJ9</accession>
<dbReference type="SUPFAM" id="SSF69255">
    <property type="entry name" value="gp5 N-terminal domain-like"/>
    <property type="match status" value="1"/>
</dbReference>
<comment type="caution">
    <text evidence="2">The sequence shown here is derived from an EMBL/GenBank/DDBJ whole genome shotgun (WGS) entry which is preliminary data.</text>
</comment>
<dbReference type="Pfam" id="PF04717">
    <property type="entry name" value="Phage_base_V"/>
    <property type="match status" value="1"/>
</dbReference>
<gene>
    <name evidence="2" type="ORF">ACFPN1_03255</name>
</gene>
<sequence>MSAQAPVSTKKYYGKYRAIVTNNVDPLFIGRIQVIVPDAAFLVPSTWVMPCVPVAGINMGMFSPPLIGSGVWIEFERGDPSKPIWVGCYWGMGAEVPVLSRIVPPAVPGITLQTTLKNGIVISDVPGPTGGIMIQTTLGAMISVSDVGIVISNGKGAMISLVGPAIQMVGAPIDMNGAALTVM</sequence>
<keyword evidence="3" id="KW-1185">Reference proteome</keyword>
<reference evidence="3" key="1">
    <citation type="journal article" date="2019" name="Int. J. Syst. Evol. Microbiol.">
        <title>The Global Catalogue of Microorganisms (GCM) 10K type strain sequencing project: providing services to taxonomists for standard genome sequencing and annotation.</title>
        <authorList>
            <consortium name="The Broad Institute Genomics Platform"/>
            <consortium name="The Broad Institute Genome Sequencing Center for Infectious Disease"/>
            <person name="Wu L."/>
            <person name="Ma J."/>
        </authorList>
    </citation>
    <scope>NUCLEOTIDE SEQUENCE [LARGE SCALE GENOMIC DNA]</scope>
    <source>
        <strain evidence="3">KACC 11407</strain>
    </source>
</reference>
<evidence type="ECO:0000313" key="3">
    <source>
        <dbReference type="Proteomes" id="UP001596036"/>
    </source>
</evidence>
<proteinExistence type="predicted"/>
<organism evidence="2 3">
    <name type="scientific">Lysobacter yangpyeongensis</name>
    <dbReference type="NCBI Taxonomy" id="346182"/>
    <lineage>
        <taxon>Bacteria</taxon>
        <taxon>Pseudomonadati</taxon>
        <taxon>Pseudomonadota</taxon>
        <taxon>Gammaproteobacteria</taxon>
        <taxon>Lysobacterales</taxon>
        <taxon>Lysobacteraceae</taxon>
        <taxon>Lysobacter</taxon>
    </lineage>
</organism>